<dbReference type="PANTHER" id="PTHR11699">
    <property type="entry name" value="ALDEHYDE DEHYDROGENASE-RELATED"/>
    <property type="match status" value="1"/>
</dbReference>
<dbReference type="InterPro" id="IPR016162">
    <property type="entry name" value="Ald_DH_N"/>
</dbReference>
<comment type="similarity">
    <text evidence="1 6">Belongs to the aldehyde dehydrogenase family.</text>
</comment>
<evidence type="ECO:0000259" key="7">
    <source>
        <dbReference type="Pfam" id="PF00171"/>
    </source>
</evidence>
<dbReference type="InterPro" id="IPR029510">
    <property type="entry name" value="Ald_DH_CS_GLU"/>
</dbReference>
<reference evidence="8" key="1">
    <citation type="submission" date="2021-11" db="EMBL/GenBank/DDBJ databases">
        <title>Purpureocillium_takamizusanense_genome.</title>
        <authorList>
            <person name="Nguyen N.-H."/>
        </authorList>
    </citation>
    <scope>NUCLEOTIDE SEQUENCE</scope>
    <source>
        <strain evidence="8">PT3</strain>
    </source>
</reference>
<evidence type="ECO:0000256" key="4">
    <source>
        <dbReference type="ARBA" id="ARBA00049194"/>
    </source>
</evidence>
<dbReference type="Proteomes" id="UP000829364">
    <property type="component" value="Chromosome 11"/>
</dbReference>
<dbReference type="EMBL" id="CP086364">
    <property type="protein sequence ID" value="UNI24181.1"/>
    <property type="molecule type" value="Genomic_DNA"/>
</dbReference>
<protein>
    <recommendedName>
        <fullName evidence="3">aldehyde dehydrogenase (NAD(+))</fullName>
        <ecNumber evidence="3">1.2.1.3</ecNumber>
    </recommendedName>
</protein>
<dbReference type="InterPro" id="IPR016163">
    <property type="entry name" value="Ald_DH_C"/>
</dbReference>
<dbReference type="EC" id="1.2.1.3" evidence="3"/>
<dbReference type="GO" id="GO:0004029">
    <property type="term" value="F:aldehyde dehydrogenase (NAD+) activity"/>
    <property type="evidence" value="ECO:0007669"/>
    <property type="project" value="UniProtKB-EC"/>
</dbReference>
<dbReference type="RefSeq" id="XP_047847662.1">
    <property type="nucleotide sequence ID" value="XM_047991650.1"/>
</dbReference>
<dbReference type="InterPro" id="IPR015590">
    <property type="entry name" value="Aldehyde_DH_dom"/>
</dbReference>
<dbReference type="Gene3D" id="3.40.605.10">
    <property type="entry name" value="Aldehyde Dehydrogenase, Chain A, domain 1"/>
    <property type="match status" value="1"/>
</dbReference>
<feature type="domain" description="Aldehyde dehydrogenase" evidence="7">
    <location>
        <begin position="102"/>
        <end position="569"/>
    </location>
</feature>
<dbReference type="InterPro" id="IPR016160">
    <property type="entry name" value="Ald_DH_CS_CYS"/>
</dbReference>
<dbReference type="CDD" id="cd07098">
    <property type="entry name" value="ALDH_F15-22"/>
    <property type="match status" value="1"/>
</dbReference>
<evidence type="ECO:0000313" key="9">
    <source>
        <dbReference type="Proteomes" id="UP000829364"/>
    </source>
</evidence>
<dbReference type="KEGG" id="ptkz:JDV02_009949"/>
<dbReference type="Gene3D" id="3.40.309.10">
    <property type="entry name" value="Aldehyde Dehydrogenase, Chain A, domain 2"/>
    <property type="match status" value="1"/>
</dbReference>
<dbReference type="InterPro" id="IPR016161">
    <property type="entry name" value="Ald_DH/histidinol_DH"/>
</dbReference>
<dbReference type="GeneID" id="72071894"/>
<keyword evidence="2 6" id="KW-0560">Oxidoreductase</keyword>
<dbReference type="PROSITE" id="PS00687">
    <property type="entry name" value="ALDEHYDE_DEHYDR_GLU"/>
    <property type="match status" value="1"/>
</dbReference>
<evidence type="ECO:0000256" key="6">
    <source>
        <dbReference type="RuleBase" id="RU003345"/>
    </source>
</evidence>
<dbReference type="OrthoDB" id="310895at2759"/>
<gene>
    <name evidence="8" type="primary">MSC7</name>
    <name evidence="8" type="ORF">JDV02_009949</name>
</gene>
<name>A0A9Q8QST1_9HYPO</name>
<evidence type="ECO:0000256" key="1">
    <source>
        <dbReference type="ARBA" id="ARBA00009986"/>
    </source>
</evidence>
<organism evidence="8 9">
    <name type="scientific">Purpureocillium takamizusanense</name>
    <dbReference type="NCBI Taxonomy" id="2060973"/>
    <lineage>
        <taxon>Eukaryota</taxon>
        <taxon>Fungi</taxon>
        <taxon>Dikarya</taxon>
        <taxon>Ascomycota</taxon>
        <taxon>Pezizomycotina</taxon>
        <taxon>Sordariomycetes</taxon>
        <taxon>Hypocreomycetidae</taxon>
        <taxon>Hypocreales</taxon>
        <taxon>Ophiocordycipitaceae</taxon>
        <taxon>Purpureocillium</taxon>
    </lineage>
</organism>
<proteinExistence type="inferred from homology"/>
<dbReference type="FunFam" id="3.40.309.10:FF:000024">
    <property type="entry name" value="Betaine aldehyde dehydrogenase"/>
    <property type="match status" value="1"/>
</dbReference>
<evidence type="ECO:0000256" key="3">
    <source>
        <dbReference type="ARBA" id="ARBA00024226"/>
    </source>
</evidence>
<dbReference type="AlphaFoldDB" id="A0A9Q8QST1"/>
<evidence type="ECO:0000256" key="5">
    <source>
        <dbReference type="PROSITE-ProRule" id="PRU10007"/>
    </source>
</evidence>
<dbReference type="PROSITE" id="PS00070">
    <property type="entry name" value="ALDEHYDE_DEHYDR_CYS"/>
    <property type="match status" value="1"/>
</dbReference>
<dbReference type="SUPFAM" id="SSF53720">
    <property type="entry name" value="ALDH-like"/>
    <property type="match status" value="1"/>
</dbReference>
<feature type="active site" evidence="5">
    <location>
        <position position="340"/>
    </location>
</feature>
<dbReference type="Pfam" id="PF00171">
    <property type="entry name" value="Aldedh"/>
    <property type="match status" value="1"/>
</dbReference>
<comment type="catalytic activity">
    <reaction evidence="4">
        <text>an aldehyde + NAD(+) + H2O = a carboxylate + NADH + 2 H(+)</text>
        <dbReference type="Rhea" id="RHEA:16185"/>
        <dbReference type="ChEBI" id="CHEBI:15377"/>
        <dbReference type="ChEBI" id="CHEBI:15378"/>
        <dbReference type="ChEBI" id="CHEBI:17478"/>
        <dbReference type="ChEBI" id="CHEBI:29067"/>
        <dbReference type="ChEBI" id="CHEBI:57540"/>
        <dbReference type="ChEBI" id="CHEBI:57945"/>
        <dbReference type="EC" id="1.2.1.3"/>
    </reaction>
</comment>
<keyword evidence="9" id="KW-1185">Reference proteome</keyword>
<evidence type="ECO:0000256" key="2">
    <source>
        <dbReference type="ARBA" id="ARBA00023002"/>
    </source>
</evidence>
<accession>A0A9Q8QST1</accession>
<sequence length="626" mass="66240">MEALTVRVVAFWLEVADYATSRLGVSCVFPSSCPPPNQLTASRGSISTPQVAAAVVAVVASTLLVRFLLTETSQPILYSVPPPKVASPETFLDEPSIREPGSSAIRCYAPATGQLLGRVNASSPGAIDRSVAAAAAAQASWAARTTFAQRRAVLRTLLRHVLDHAEDICRVAALDSGKTMVDAQLGEILVTVERIQWTLKHGERALRPSRRPTNLLMAYKRNTVHYEPMGVVAALVSWNYPFHNMLGPIVSALFAGNAIVVKVSEQTAWSSAYFLAVARGALAAHGHDPALVQAVACWPQTAGHLTSHPGVAHVTFIGSQAVARHVAASAATSLTPVVAELGGKDPSIVLDSAAGDLPRIAEVILRGTFQAAGQNCIGIERVIAAGAVYDRLVAMLEPRVRALRLGPDADVGAMISDASFDRLERLVADAVRQGARLLAGGRRAHHPDYPRGHYFQPTLLVDVTPDMAIAQQECFAPVLTMLRAPSSSPADVLAVANAPDFGLGASVYGSERDPALAQVVGGLRAGMVAVNDFAAYYAVQLPFGGVAGSGYGRFAGEEGLRGMCNLKSVCEDRLGWLGLRTAIPPPVQYPVPSQQRGWSFTQGVVELGYGGPVRKAKGLARLLRNM</sequence>
<evidence type="ECO:0000313" key="8">
    <source>
        <dbReference type="EMBL" id="UNI24181.1"/>
    </source>
</evidence>